<feature type="transmembrane region" description="Helical" evidence="1">
    <location>
        <begin position="388"/>
        <end position="406"/>
    </location>
</feature>
<organism evidence="2 3">
    <name type="scientific">Thermus thermophilus</name>
    <dbReference type="NCBI Taxonomy" id="274"/>
    <lineage>
        <taxon>Bacteria</taxon>
        <taxon>Thermotogati</taxon>
        <taxon>Deinococcota</taxon>
        <taxon>Deinococci</taxon>
        <taxon>Thermales</taxon>
        <taxon>Thermaceae</taxon>
        <taxon>Thermus</taxon>
    </lineage>
</organism>
<dbReference type="AlphaFoldDB" id="A0A3P4AR82"/>
<evidence type="ECO:0000256" key="1">
    <source>
        <dbReference type="SAM" id="Phobius"/>
    </source>
</evidence>
<proteinExistence type="predicted"/>
<keyword evidence="1" id="KW-0472">Membrane</keyword>
<keyword evidence="1" id="KW-1133">Transmembrane helix</keyword>
<evidence type="ECO:0000313" key="2">
    <source>
        <dbReference type="EMBL" id="VCU53260.1"/>
    </source>
</evidence>
<protein>
    <submittedName>
        <fullName evidence="2">Uncharacterized protein</fullName>
    </submittedName>
</protein>
<dbReference type="EMBL" id="LR027517">
    <property type="protein sequence ID" value="VCU53260.1"/>
    <property type="molecule type" value="Genomic_DNA"/>
</dbReference>
<gene>
    <name evidence="2" type="ORF">TTHN1_01024</name>
</gene>
<feature type="transmembrane region" description="Helical" evidence="1">
    <location>
        <begin position="581"/>
        <end position="612"/>
    </location>
</feature>
<feature type="transmembrane region" description="Helical" evidence="1">
    <location>
        <begin position="549"/>
        <end position="569"/>
    </location>
</feature>
<keyword evidence="1" id="KW-0812">Transmembrane</keyword>
<dbReference type="RefSeq" id="WP_124104702.1">
    <property type="nucleotide sequence ID" value="NZ_LR027517.1"/>
</dbReference>
<feature type="transmembrane region" description="Helical" evidence="1">
    <location>
        <begin position="618"/>
        <end position="638"/>
    </location>
</feature>
<evidence type="ECO:0000313" key="3">
    <source>
        <dbReference type="Proteomes" id="UP000279841"/>
    </source>
</evidence>
<reference evidence="2 3" key="1">
    <citation type="submission" date="2018-10" db="EMBL/GenBank/DDBJ databases">
        <authorList>
            <person name="Peiro R."/>
            <person name="Begona"/>
            <person name="Cbmso G."/>
            <person name="Lopez M."/>
            <person name="Gonzalez S."/>
            <person name="Sacristan E."/>
            <person name="Castillo E."/>
        </authorList>
    </citation>
    <scope>NUCLEOTIDE SEQUENCE [LARGE SCALE GENOMIC DNA]</scope>
    <source>
        <strain evidence="2">TTHNAR1</strain>
    </source>
</reference>
<dbReference type="Proteomes" id="UP000279841">
    <property type="component" value="Chromosome"/>
</dbReference>
<feature type="transmembrane region" description="Helical" evidence="1">
    <location>
        <begin position="325"/>
        <end position="349"/>
    </location>
</feature>
<name>A0A3P4AR82_THETH</name>
<sequence length="641" mass="69746">MRSFWPLLLLLALGVGLGQRLVLPEGAVAGGPLTLSGEGLPDGRYPLALEGPGGSRVEEVEVQGGRFALPLTLEAPGEYRVRLNLPSGALEGRFLLLAPTPPELTPEGLKLPWGLLPLPQGPWVGPLVEGDRVYVAQGLLVVEAGLKEEAVRYHFAPAKVLALRPGPEALLEGERVLPIPFPPVPFQGKEEDLEALRPLLLALNPPRPWPYFAYWALPPEALSEEDLAAYGQDLRARGHRPELPFGQEGVLRMAEAARALLGEDPARAKALTLALLRYTPLFPGSEAFFQEMAEALEAQGEVATALRLREALALSAPWRPPDLGFLAPAFFVLGTAYLALFLYLFLFYLPAQLKDLRPIGGYLGGFFRHPLLRLRHLHLAYAGLGERLLALLLFLATLAALLLYGLDAKARAALWAPPLDQGTLFTPAAQAWARSLPPTPGAKALQGYTLLRDNPTQARALLREGAPLPFALALLGEKELVLAYEKAPWSGPVRSLLGLGTDPWGPREPAPTLRTLYTLLLEAEARRLAEDPWRGFSQLPLPLPEGYRAWTFAALLLLALYHLLTLFLPRRQGQPSPAYALFLRLLLPGSLGLGGGLGVVLLLLAAYGLWALLQDQGYLYLAAAYGLHLLLVLSSRAWRRA</sequence>
<accession>A0A3P4AR82</accession>